<gene>
    <name evidence="10" type="ORF">E3T25_11385</name>
</gene>
<evidence type="ECO:0000256" key="2">
    <source>
        <dbReference type="ARBA" id="ARBA00022603"/>
    </source>
</evidence>
<dbReference type="InterPro" id="IPR017985">
    <property type="entry name" value="MeTrfase_CN4_CS"/>
</dbReference>
<dbReference type="InterPro" id="IPR029063">
    <property type="entry name" value="SAM-dependent_MTases_sf"/>
</dbReference>
<comment type="caution">
    <text evidence="10">The sequence shown here is derived from an EMBL/GenBank/DDBJ whole genome shotgun (WGS) entry which is preliminary data.</text>
</comment>
<dbReference type="RefSeq" id="WP_134374332.1">
    <property type="nucleotide sequence ID" value="NZ_SOGO01000032.1"/>
</dbReference>
<reference evidence="10 11" key="1">
    <citation type="submission" date="2019-03" db="EMBL/GenBank/DDBJ databases">
        <title>Genomics of glacier-inhabiting Cryobacterium strains.</title>
        <authorList>
            <person name="Liu Q."/>
            <person name="Xin Y.-H."/>
        </authorList>
    </citation>
    <scope>NUCLEOTIDE SEQUENCE [LARGE SCALE GENOMIC DNA]</scope>
    <source>
        <strain evidence="10 11">TMT2-16</strain>
    </source>
</reference>
<evidence type="ECO:0000313" key="11">
    <source>
        <dbReference type="Proteomes" id="UP000297851"/>
    </source>
</evidence>
<evidence type="ECO:0000256" key="6">
    <source>
        <dbReference type="ARBA" id="ARBA00023125"/>
    </source>
</evidence>
<evidence type="ECO:0000256" key="4">
    <source>
        <dbReference type="ARBA" id="ARBA00022691"/>
    </source>
</evidence>
<dbReference type="PRINTS" id="PR00508">
    <property type="entry name" value="S21N4MTFRASE"/>
</dbReference>
<evidence type="ECO:0000256" key="5">
    <source>
        <dbReference type="ARBA" id="ARBA00022747"/>
    </source>
</evidence>
<evidence type="ECO:0000256" key="3">
    <source>
        <dbReference type="ARBA" id="ARBA00022679"/>
    </source>
</evidence>
<dbReference type="Gene3D" id="3.40.50.150">
    <property type="entry name" value="Vaccinia Virus protein VP39"/>
    <property type="match status" value="1"/>
</dbReference>
<keyword evidence="6" id="KW-0238">DNA-binding</keyword>
<evidence type="ECO:0000256" key="1">
    <source>
        <dbReference type="ARBA" id="ARBA00010203"/>
    </source>
</evidence>
<comment type="similarity">
    <text evidence="1">Belongs to the N(4)/N(6)-methyltransferase family. N(4) subfamily.</text>
</comment>
<evidence type="ECO:0000256" key="7">
    <source>
        <dbReference type="ARBA" id="ARBA00049120"/>
    </source>
</evidence>
<keyword evidence="3" id="KW-0808">Transferase</keyword>
<evidence type="ECO:0000313" key="10">
    <source>
        <dbReference type="EMBL" id="TFD01403.1"/>
    </source>
</evidence>
<keyword evidence="4" id="KW-0949">S-adenosyl-L-methionine</keyword>
<evidence type="ECO:0000256" key="8">
    <source>
        <dbReference type="RuleBase" id="RU362026"/>
    </source>
</evidence>
<keyword evidence="11" id="KW-1185">Reference proteome</keyword>
<name>A0ABY2J8X7_9MICO</name>
<dbReference type="EMBL" id="SOGO01000032">
    <property type="protein sequence ID" value="TFD01403.1"/>
    <property type="molecule type" value="Genomic_DNA"/>
</dbReference>
<proteinExistence type="inferred from homology"/>
<protein>
    <recommendedName>
        <fullName evidence="8">Methyltransferase</fullName>
        <ecNumber evidence="8">2.1.1.-</ecNumber>
    </recommendedName>
</protein>
<dbReference type="Proteomes" id="UP000297851">
    <property type="component" value="Unassembled WGS sequence"/>
</dbReference>
<dbReference type="PROSITE" id="PS00093">
    <property type="entry name" value="N4_MTASE"/>
    <property type="match status" value="1"/>
</dbReference>
<keyword evidence="5" id="KW-0680">Restriction system</keyword>
<feature type="domain" description="DNA methylase N-4/N-6" evidence="9">
    <location>
        <begin position="45"/>
        <end position="300"/>
    </location>
</feature>
<accession>A0ABY2J8X7</accession>
<comment type="catalytic activity">
    <reaction evidence="7">
        <text>a 2'-deoxycytidine in DNA + S-adenosyl-L-methionine = an N(4)-methyl-2'-deoxycytidine in DNA + S-adenosyl-L-homocysteine + H(+)</text>
        <dbReference type="Rhea" id="RHEA:16857"/>
        <dbReference type="Rhea" id="RHEA-COMP:11369"/>
        <dbReference type="Rhea" id="RHEA-COMP:13674"/>
        <dbReference type="ChEBI" id="CHEBI:15378"/>
        <dbReference type="ChEBI" id="CHEBI:57856"/>
        <dbReference type="ChEBI" id="CHEBI:59789"/>
        <dbReference type="ChEBI" id="CHEBI:85452"/>
        <dbReference type="ChEBI" id="CHEBI:137933"/>
        <dbReference type="EC" id="2.1.1.113"/>
    </reaction>
</comment>
<sequence>METDPLTHDNPQVFNSGSIAYATLLGTQVVGDSLELLAELAPESVDLFITSPPFPLLRKKAYGNEEQDVYVAWLLDFARLAQRALKPEGSLVIDIGGAYEKGRPTRSLHQFRALLAFVDVLGFHLAEEFYWHNPAKLPSPIEWVNKRKIRAKDSVNTVWWLSKAEFPKADVSKVRVPYSKSMKSLLKDPAKHYTPKGRPSEHNIGEAFARDNGGALPSNLLSIPNSQSNDTYLRACKALGLLGHPARFPSKLPEFFIEMLTDPGDVVVDFFSGSNTTGSVAEALNRRWYSFELDADYAALSVVRFLPPDTSPVRARYLIDGILAGRLARL</sequence>
<evidence type="ECO:0000259" key="9">
    <source>
        <dbReference type="Pfam" id="PF01555"/>
    </source>
</evidence>
<dbReference type="SUPFAM" id="SSF53335">
    <property type="entry name" value="S-adenosyl-L-methionine-dependent methyltransferases"/>
    <property type="match status" value="1"/>
</dbReference>
<dbReference type="InterPro" id="IPR002941">
    <property type="entry name" value="DNA_methylase_N4/N6"/>
</dbReference>
<dbReference type="InterPro" id="IPR001091">
    <property type="entry name" value="RM_Methyltransferase"/>
</dbReference>
<keyword evidence="2" id="KW-0489">Methyltransferase</keyword>
<dbReference type="Pfam" id="PF01555">
    <property type="entry name" value="N6_N4_Mtase"/>
    <property type="match status" value="1"/>
</dbReference>
<organism evidence="10 11">
    <name type="scientific">Cryobacterium sandaracinum</name>
    <dbReference type="NCBI Taxonomy" id="1259247"/>
    <lineage>
        <taxon>Bacteria</taxon>
        <taxon>Bacillati</taxon>
        <taxon>Actinomycetota</taxon>
        <taxon>Actinomycetes</taxon>
        <taxon>Micrococcales</taxon>
        <taxon>Microbacteriaceae</taxon>
        <taxon>Cryobacterium</taxon>
    </lineage>
</organism>
<dbReference type="EC" id="2.1.1.-" evidence="8"/>